<dbReference type="Proteomes" id="UP001596066">
    <property type="component" value="Unassembled WGS sequence"/>
</dbReference>
<evidence type="ECO:0000313" key="2">
    <source>
        <dbReference type="EMBL" id="MFC5641236.1"/>
    </source>
</evidence>
<proteinExistence type="predicted"/>
<organism evidence="2 3">
    <name type="scientific">Kitasatospora cinereorecta</name>
    <dbReference type="NCBI Taxonomy" id="285560"/>
    <lineage>
        <taxon>Bacteria</taxon>
        <taxon>Bacillati</taxon>
        <taxon>Actinomycetota</taxon>
        <taxon>Actinomycetes</taxon>
        <taxon>Kitasatosporales</taxon>
        <taxon>Streptomycetaceae</taxon>
        <taxon>Kitasatospora</taxon>
    </lineage>
</organism>
<feature type="compositionally biased region" description="Low complexity" evidence="1">
    <location>
        <begin position="438"/>
        <end position="459"/>
    </location>
</feature>
<evidence type="ECO:0000313" key="3">
    <source>
        <dbReference type="Proteomes" id="UP001596066"/>
    </source>
</evidence>
<dbReference type="RefSeq" id="WP_346145558.1">
    <property type="nucleotide sequence ID" value="NZ_BAAAUA010000022.1"/>
</dbReference>
<comment type="caution">
    <text evidence="2">The sequence shown here is derived from an EMBL/GenBank/DDBJ whole genome shotgun (WGS) entry which is preliminary data.</text>
</comment>
<dbReference type="EMBL" id="JBHSOC010000010">
    <property type="protein sequence ID" value="MFC5641236.1"/>
    <property type="molecule type" value="Genomic_DNA"/>
</dbReference>
<dbReference type="InterPro" id="IPR025447">
    <property type="entry name" value="DUF4192"/>
</dbReference>
<evidence type="ECO:0000256" key="1">
    <source>
        <dbReference type="SAM" id="MobiDB-lite"/>
    </source>
</evidence>
<dbReference type="Pfam" id="PF13830">
    <property type="entry name" value="DUF4192"/>
    <property type="match status" value="1"/>
</dbReference>
<feature type="region of interest" description="Disordered" evidence="1">
    <location>
        <begin position="390"/>
        <end position="505"/>
    </location>
</feature>
<sequence>MNDDRTTVPAPIPGPIPTPIPGQIPVRMRGPADMAEMLPYLLGFFPDDSVVAVGLQGAALEQGGVIRIDIPDDPEHWPRVAAETARLLVELSEQRDRRPDQVLIYLCRDPEPCRGGGSGGGGGPGDSAEPAVGGWAGRAILERLRPLAQALAGAFETHGVSVKESLCVSDGRWRSFLCTGPSCCDPDGTPIRPAHHPSPLAAAATFAGLAPRGSRKAIMAGLSPVGPPLSETQRRAVEDAGPPFIRELAGPDGRQRTVERTGELLAEAMTEFRSGARELDATRTARLLVGLQDKLGRDRGAEYAEPHELIAAQRLWRFLIQRCVSPFDYLATPPLTLLAWTSWLGGDSATARIVLSRALDLDPGYTLAQLLYESLNAGLAPDKLLEAVRRERSARTPRGGARPATEACDPEPITDPTGTGEGGGDPILVEPGGPPRVGTPDSGPAAPASAAEEVTAADEPGGIDSRRPGAPTMHGTGDGSASDAPPPGDGGGAVPPVGEAAAGAGQRLVRRRIKLRGRHVAEHAAVRLPRGRHARRYTAGA</sequence>
<gene>
    <name evidence="2" type="ORF">ACFPZF_07665</name>
</gene>
<protein>
    <submittedName>
        <fullName evidence="2">DUF4192 domain-containing protein</fullName>
    </submittedName>
</protein>
<accession>A0ABW0VAY7</accession>
<name>A0ABW0VAY7_9ACTN</name>
<reference evidence="3" key="1">
    <citation type="journal article" date="2019" name="Int. J. Syst. Evol. Microbiol.">
        <title>The Global Catalogue of Microorganisms (GCM) 10K type strain sequencing project: providing services to taxonomists for standard genome sequencing and annotation.</title>
        <authorList>
            <consortium name="The Broad Institute Genomics Platform"/>
            <consortium name="The Broad Institute Genome Sequencing Center for Infectious Disease"/>
            <person name="Wu L."/>
            <person name="Ma J."/>
        </authorList>
    </citation>
    <scope>NUCLEOTIDE SEQUENCE [LARGE SCALE GENOMIC DNA]</scope>
    <source>
        <strain evidence="3">CGMCC 4.1622</strain>
    </source>
</reference>
<feature type="compositionally biased region" description="Low complexity" evidence="1">
    <location>
        <begin position="494"/>
        <end position="505"/>
    </location>
</feature>
<keyword evidence="3" id="KW-1185">Reference proteome</keyword>